<proteinExistence type="predicted"/>
<organism evidence="1 2">
    <name type="scientific">Gimesia chilikensis</name>
    <dbReference type="NCBI Taxonomy" id="2605989"/>
    <lineage>
        <taxon>Bacteria</taxon>
        <taxon>Pseudomonadati</taxon>
        <taxon>Planctomycetota</taxon>
        <taxon>Planctomycetia</taxon>
        <taxon>Planctomycetales</taxon>
        <taxon>Planctomycetaceae</taxon>
        <taxon>Gimesia</taxon>
    </lineage>
</organism>
<gene>
    <name evidence="1" type="ORF">HG66A1_37440</name>
</gene>
<dbReference type="AlphaFoldDB" id="A0A517PRE9"/>
<reference evidence="1 2" key="1">
    <citation type="submission" date="2019-02" db="EMBL/GenBank/DDBJ databases">
        <title>Deep-cultivation of Planctomycetes and their phenomic and genomic characterization uncovers novel biology.</title>
        <authorList>
            <person name="Wiegand S."/>
            <person name="Jogler M."/>
            <person name="Boedeker C."/>
            <person name="Pinto D."/>
            <person name="Vollmers J."/>
            <person name="Rivas-Marin E."/>
            <person name="Kohn T."/>
            <person name="Peeters S.H."/>
            <person name="Heuer A."/>
            <person name="Rast P."/>
            <person name="Oberbeckmann S."/>
            <person name="Bunk B."/>
            <person name="Jeske O."/>
            <person name="Meyerdierks A."/>
            <person name="Storesund J.E."/>
            <person name="Kallscheuer N."/>
            <person name="Luecker S."/>
            <person name="Lage O.M."/>
            <person name="Pohl T."/>
            <person name="Merkel B.J."/>
            <person name="Hornburger P."/>
            <person name="Mueller R.-W."/>
            <person name="Bruemmer F."/>
            <person name="Labrenz M."/>
            <person name="Spormann A.M."/>
            <person name="Op den Camp H."/>
            <person name="Overmann J."/>
            <person name="Amann R."/>
            <person name="Jetten M.S.M."/>
            <person name="Mascher T."/>
            <person name="Medema M.H."/>
            <person name="Devos D.P."/>
            <person name="Kaster A.-K."/>
            <person name="Ovreas L."/>
            <person name="Rohde M."/>
            <person name="Galperin M.Y."/>
            <person name="Jogler C."/>
        </authorList>
    </citation>
    <scope>NUCLEOTIDE SEQUENCE [LARGE SCALE GENOMIC DNA]</scope>
    <source>
        <strain evidence="1 2">HG66A1</strain>
    </source>
</reference>
<protein>
    <submittedName>
        <fullName evidence="1">Uncharacterized protein</fullName>
    </submittedName>
</protein>
<evidence type="ECO:0000313" key="2">
    <source>
        <dbReference type="Proteomes" id="UP000320421"/>
    </source>
</evidence>
<accession>A0A517PRE9</accession>
<dbReference type="EMBL" id="CP036266">
    <property type="protein sequence ID" value="QDT21939.1"/>
    <property type="molecule type" value="Genomic_DNA"/>
</dbReference>
<sequence length="148" mass="16533">MEVPSDKIYELFNYCYDQAKSMLQESGGFNPFGALLTPALELNAVRAELGDTQPDQKDIYQALDKALQEQTQNNDIVASALACDVNIPEKHEPPSRDGLRVHVVSQGLSRYIYVPYRMESGEDGNDVTFFEPFTVDLHPHILGDLTQG</sequence>
<dbReference type="RefSeq" id="WP_145187032.1">
    <property type="nucleotide sequence ID" value="NZ_CP036266.1"/>
</dbReference>
<keyword evidence="2" id="KW-1185">Reference proteome</keyword>
<evidence type="ECO:0000313" key="1">
    <source>
        <dbReference type="EMBL" id="QDT21939.1"/>
    </source>
</evidence>
<name>A0A517PRE9_9PLAN</name>
<dbReference type="Proteomes" id="UP000320421">
    <property type="component" value="Chromosome"/>
</dbReference>
<dbReference type="OrthoDB" id="763610at2"/>